<dbReference type="STRING" id="1642818.AWE51_25520"/>
<dbReference type="InterPro" id="IPR007621">
    <property type="entry name" value="TPM_dom"/>
</dbReference>
<proteinExistence type="predicted"/>
<evidence type="ECO:0000313" key="3">
    <source>
        <dbReference type="Proteomes" id="UP000076715"/>
    </source>
</evidence>
<protein>
    <recommendedName>
        <fullName evidence="1">TPM domain-containing protein</fullName>
    </recommendedName>
</protein>
<dbReference type="PANTHER" id="PTHR30373:SF2">
    <property type="entry name" value="UPF0603 PROTEIN YGCG"/>
    <property type="match status" value="1"/>
</dbReference>
<comment type="caution">
    <text evidence="2">The sequence shown here is derived from an EMBL/GenBank/DDBJ whole genome shotgun (WGS) entry which is preliminary data.</text>
</comment>
<dbReference type="Proteomes" id="UP000076715">
    <property type="component" value="Unassembled WGS sequence"/>
</dbReference>
<dbReference type="Pfam" id="PF04536">
    <property type="entry name" value="TPM_phosphatase"/>
    <property type="match status" value="1"/>
</dbReference>
<gene>
    <name evidence="2" type="ORF">AWE51_25520</name>
</gene>
<feature type="domain" description="TPM" evidence="1">
    <location>
        <begin position="39"/>
        <end position="163"/>
    </location>
</feature>
<dbReference type="EMBL" id="LQRT01000019">
    <property type="protein sequence ID" value="KZS40098.1"/>
    <property type="molecule type" value="Genomic_DNA"/>
</dbReference>
<evidence type="ECO:0000259" key="1">
    <source>
        <dbReference type="Pfam" id="PF04536"/>
    </source>
</evidence>
<dbReference type="Gene3D" id="3.10.310.50">
    <property type="match status" value="1"/>
</dbReference>
<keyword evidence="3" id="KW-1185">Reference proteome</keyword>
<name>A0A162ZX04_9FLAO</name>
<organism evidence="2 3">
    <name type="scientific">Aquimarina aggregata</name>
    <dbReference type="NCBI Taxonomy" id="1642818"/>
    <lineage>
        <taxon>Bacteria</taxon>
        <taxon>Pseudomonadati</taxon>
        <taxon>Bacteroidota</taxon>
        <taxon>Flavobacteriia</taxon>
        <taxon>Flavobacteriales</taxon>
        <taxon>Flavobacteriaceae</taxon>
        <taxon>Aquimarina</taxon>
    </lineage>
</organism>
<reference evidence="2 3" key="1">
    <citation type="submission" date="2016-01" db="EMBL/GenBank/DDBJ databases">
        <title>The draft genome sequence of Aquimarina sp. RZW4-3-2.</title>
        <authorList>
            <person name="Wang Y."/>
        </authorList>
    </citation>
    <scope>NUCLEOTIDE SEQUENCE [LARGE SCALE GENOMIC DNA]</scope>
    <source>
        <strain evidence="2 3">RZW4-3-2</strain>
    </source>
</reference>
<dbReference type="AlphaFoldDB" id="A0A162ZX04"/>
<sequence>MKTQKVLLLITIFSFAVIKGFTQDTGIDKNLFPEPIGYVNDFEKILTDEQEAQLTKFLTVYEQNTTNEIAVVTLNTIETYSNFDQYAIDLSNLWGVGKKKKNNGLTIIFSKSLRKIRIVTGFGTEKKLTNEICKQVIDQIIIPEFKKGEFYDGVLLGLAELMKRWI</sequence>
<dbReference type="PANTHER" id="PTHR30373">
    <property type="entry name" value="UPF0603 PROTEIN YGCG"/>
    <property type="match status" value="1"/>
</dbReference>
<evidence type="ECO:0000313" key="2">
    <source>
        <dbReference type="EMBL" id="KZS40098.1"/>
    </source>
</evidence>
<accession>A0A162ZX04</accession>